<evidence type="ECO:0000313" key="3">
    <source>
        <dbReference type="Proteomes" id="UP000235145"/>
    </source>
</evidence>
<protein>
    <submittedName>
        <fullName evidence="2">Uncharacterized protein</fullName>
    </submittedName>
</protein>
<gene>
    <name evidence="2" type="ORF">LSAT_V11C300138120</name>
</gene>
<reference evidence="2 3" key="1">
    <citation type="journal article" date="2017" name="Nat. Commun.">
        <title>Genome assembly with in vitro proximity ligation data and whole-genome triplication in lettuce.</title>
        <authorList>
            <person name="Reyes-Chin-Wo S."/>
            <person name="Wang Z."/>
            <person name="Yang X."/>
            <person name="Kozik A."/>
            <person name="Arikit S."/>
            <person name="Song C."/>
            <person name="Xia L."/>
            <person name="Froenicke L."/>
            <person name="Lavelle D.O."/>
            <person name="Truco M.J."/>
            <person name="Xia R."/>
            <person name="Zhu S."/>
            <person name="Xu C."/>
            <person name="Xu H."/>
            <person name="Xu X."/>
            <person name="Cox K."/>
            <person name="Korf I."/>
            <person name="Meyers B.C."/>
            <person name="Michelmore R.W."/>
        </authorList>
    </citation>
    <scope>NUCLEOTIDE SEQUENCE [LARGE SCALE GENOMIC DNA]</scope>
    <source>
        <strain evidence="3">cv. Salinas</strain>
        <tissue evidence="2">Seedlings</tissue>
    </source>
</reference>
<dbReference type="AlphaFoldDB" id="A0A9R1W7F5"/>
<sequence>MLRQFSNRPVVITKKSKSKSSGDYVSKIILVCNRGGVYKATNTSRINVTLTVKKGEHNHEPAMHIEGHVFAKWVNEDERHMVEDMIDNDVPPCNILSTLKSQKEHM</sequence>
<dbReference type="EMBL" id="NBSK02000003">
    <property type="protein sequence ID" value="KAJ0217707.1"/>
    <property type="molecule type" value="Genomic_DNA"/>
</dbReference>
<accession>A0A9R1W7F5</accession>
<name>A0A9R1W7F5_LACSA</name>
<keyword evidence="3" id="KW-1185">Reference proteome</keyword>
<evidence type="ECO:0000256" key="1">
    <source>
        <dbReference type="SAM" id="MobiDB-lite"/>
    </source>
</evidence>
<comment type="caution">
    <text evidence="2">The sequence shown here is derived from an EMBL/GenBank/DDBJ whole genome shotgun (WGS) entry which is preliminary data.</text>
</comment>
<proteinExistence type="predicted"/>
<dbReference type="Proteomes" id="UP000235145">
    <property type="component" value="Unassembled WGS sequence"/>
</dbReference>
<feature type="region of interest" description="Disordered" evidence="1">
    <location>
        <begin position="1"/>
        <end position="20"/>
    </location>
</feature>
<organism evidence="2 3">
    <name type="scientific">Lactuca sativa</name>
    <name type="common">Garden lettuce</name>
    <dbReference type="NCBI Taxonomy" id="4236"/>
    <lineage>
        <taxon>Eukaryota</taxon>
        <taxon>Viridiplantae</taxon>
        <taxon>Streptophyta</taxon>
        <taxon>Embryophyta</taxon>
        <taxon>Tracheophyta</taxon>
        <taxon>Spermatophyta</taxon>
        <taxon>Magnoliopsida</taxon>
        <taxon>eudicotyledons</taxon>
        <taxon>Gunneridae</taxon>
        <taxon>Pentapetalae</taxon>
        <taxon>asterids</taxon>
        <taxon>campanulids</taxon>
        <taxon>Asterales</taxon>
        <taxon>Asteraceae</taxon>
        <taxon>Cichorioideae</taxon>
        <taxon>Cichorieae</taxon>
        <taxon>Lactucinae</taxon>
        <taxon>Lactuca</taxon>
    </lineage>
</organism>
<evidence type="ECO:0000313" key="2">
    <source>
        <dbReference type="EMBL" id="KAJ0217707.1"/>
    </source>
</evidence>